<keyword evidence="7 20" id="KW-1133">Transmembrane helix</keyword>
<feature type="transmembrane region" description="Helical" evidence="20">
    <location>
        <begin position="382"/>
        <end position="401"/>
    </location>
</feature>
<evidence type="ECO:0000256" key="15">
    <source>
        <dbReference type="ARBA" id="ARBA00074336"/>
    </source>
</evidence>
<dbReference type="PANTHER" id="PTHR11785">
    <property type="entry name" value="AMINO ACID TRANSPORTER"/>
    <property type="match status" value="1"/>
</dbReference>
<evidence type="ECO:0000256" key="13">
    <source>
        <dbReference type="ARBA" id="ARBA00052179"/>
    </source>
</evidence>
<comment type="catalytic activity">
    <reaction evidence="10">
        <text>L-lysine(out) + L-arginine(in) = L-lysine(in) + L-arginine(out)</text>
        <dbReference type="Rhea" id="RHEA:70827"/>
        <dbReference type="ChEBI" id="CHEBI:32551"/>
        <dbReference type="ChEBI" id="CHEBI:32682"/>
    </reaction>
    <physiologicalReaction direction="left-to-right" evidence="10">
        <dbReference type="Rhea" id="RHEA:70828"/>
    </physiologicalReaction>
</comment>
<evidence type="ECO:0000256" key="4">
    <source>
        <dbReference type="ARBA" id="ARBA00022475"/>
    </source>
</evidence>
<keyword evidence="22" id="KW-1185">Reference proteome</keyword>
<proteinExistence type="inferred from homology"/>
<evidence type="ECO:0000256" key="17">
    <source>
        <dbReference type="ARBA" id="ARBA00083296"/>
    </source>
</evidence>
<comment type="catalytic activity">
    <reaction evidence="11">
        <text>L-cystine(out) + L-arginine(in) = L-cystine(in) + L-arginine(out)</text>
        <dbReference type="Rhea" id="RHEA:71075"/>
        <dbReference type="ChEBI" id="CHEBI:32682"/>
        <dbReference type="ChEBI" id="CHEBI:35491"/>
    </reaction>
    <physiologicalReaction direction="left-to-right" evidence="11">
        <dbReference type="Rhea" id="RHEA:71076"/>
    </physiologicalReaction>
</comment>
<name>A0A6J8BGH9_MYTCO</name>
<evidence type="ECO:0000256" key="7">
    <source>
        <dbReference type="ARBA" id="ARBA00022989"/>
    </source>
</evidence>
<dbReference type="EMBL" id="CACVKT020003120">
    <property type="protein sequence ID" value="CAC5381769.1"/>
    <property type="molecule type" value="Genomic_DNA"/>
</dbReference>
<dbReference type="FunFam" id="1.20.1740.10:FF:000015">
    <property type="entry name" value="B(0,+)-type amino acid transporter 1"/>
    <property type="match status" value="1"/>
</dbReference>
<gene>
    <name evidence="21" type="ORF">MCOR_17638</name>
</gene>
<evidence type="ECO:0000256" key="5">
    <source>
        <dbReference type="ARBA" id="ARBA00022553"/>
    </source>
</evidence>
<dbReference type="Proteomes" id="UP000507470">
    <property type="component" value="Unassembled WGS sequence"/>
</dbReference>
<feature type="transmembrane region" description="Helical" evidence="20">
    <location>
        <begin position="467"/>
        <end position="487"/>
    </location>
</feature>
<dbReference type="PIRSF" id="PIRSF006060">
    <property type="entry name" value="AA_transporter"/>
    <property type="match status" value="1"/>
</dbReference>
<dbReference type="Pfam" id="PF13520">
    <property type="entry name" value="AA_permease_2"/>
    <property type="match status" value="1"/>
</dbReference>
<evidence type="ECO:0000256" key="12">
    <source>
        <dbReference type="ARBA" id="ARBA00051835"/>
    </source>
</evidence>
<comment type="catalytic activity">
    <reaction evidence="14">
        <text>L-leucine(out) + L-arginine(in) = L-leucine(in) + L-arginine(out)</text>
        <dbReference type="Rhea" id="RHEA:71059"/>
        <dbReference type="ChEBI" id="CHEBI:32682"/>
        <dbReference type="ChEBI" id="CHEBI:57427"/>
    </reaction>
    <physiologicalReaction direction="left-to-right" evidence="14">
        <dbReference type="Rhea" id="RHEA:71060"/>
    </physiologicalReaction>
</comment>
<sequence length="516" mass="56428">MENKAFQKDDGKQYGTVDNGTRQRTFPNGTDKDDSHDYENVKEKNDSGGVSIEPIKLKRSVGLISGTSLIVGTIIGSGIFISPTDVLDRTGSVGLSLVIWSLSGLLALLGALSYSELGTMIRKSGGEYAYMKEAYGDVMAFLFAWTSVIVIRTSSVAIISLTFGEYMATFFPMCGSPENIKKLVAIVVIVTIAVVNCIDTTLAARMQVFFTAAKLIALMIIVVGGLIRLGQGHVSQLEDSFKGSETNPSSIALAFYNALWAYDGWNNLNYVTEEIEDPKKNLPRANIIAVLLVTIVYILTNISYLTAMTAAELLSVDAVAVTWGDRLLGGAAILMPLAVLFSTFGAANGTLFSGGRVVYVASREGHLPEVLSYVHCKRVTPMPSIVFTALISIAMVIPGNIGSLIDFFSFTAWLFYGLTVGSLILLRFTRKDLERPLKIPIIIPIIFVLIACYLVIGPIVQDPKIEFLYAFLFVIGGLLFYIPFVYFKIELRMFAKVTDFFQLLCEIVPSPYEPDD</sequence>
<keyword evidence="4" id="KW-1003">Cell membrane</keyword>
<dbReference type="GO" id="GO:0016324">
    <property type="term" value="C:apical plasma membrane"/>
    <property type="evidence" value="ECO:0007669"/>
    <property type="project" value="UniProtKB-SubCell"/>
</dbReference>
<evidence type="ECO:0000256" key="19">
    <source>
        <dbReference type="SAM" id="MobiDB-lite"/>
    </source>
</evidence>
<organism evidence="21 22">
    <name type="scientific">Mytilus coruscus</name>
    <name type="common">Sea mussel</name>
    <dbReference type="NCBI Taxonomy" id="42192"/>
    <lineage>
        <taxon>Eukaryota</taxon>
        <taxon>Metazoa</taxon>
        <taxon>Spiralia</taxon>
        <taxon>Lophotrochozoa</taxon>
        <taxon>Mollusca</taxon>
        <taxon>Bivalvia</taxon>
        <taxon>Autobranchia</taxon>
        <taxon>Pteriomorphia</taxon>
        <taxon>Mytilida</taxon>
        <taxon>Mytiloidea</taxon>
        <taxon>Mytilidae</taxon>
        <taxon>Mytilinae</taxon>
        <taxon>Mytilus</taxon>
    </lineage>
</organism>
<dbReference type="PANTHER" id="PTHR11785:SF512">
    <property type="entry name" value="SOBREMESA, ISOFORM B"/>
    <property type="match status" value="1"/>
</dbReference>
<accession>A0A6J8BGH9</accession>
<feature type="transmembrane region" description="Helical" evidence="20">
    <location>
        <begin position="407"/>
        <end position="429"/>
    </location>
</feature>
<evidence type="ECO:0000256" key="20">
    <source>
        <dbReference type="SAM" id="Phobius"/>
    </source>
</evidence>
<comment type="subcellular location">
    <subcellularLocation>
        <location evidence="1">Apical cell membrane</location>
        <topology evidence="1">Multi-pass membrane protein</topology>
    </subcellularLocation>
</comment>
<feature type="transmembrane region" description="Helical" evidence="20">
    <location>
        <begin position="441"/>
        <end position="461"/>
    </location>
</feature>
<feature type="transmembrane region" description="Helical" evidence="20">
    <location>
        <begin position="209"/>
        <end position="229"/>
    </location>
</feature>
<dbReference type="InterPro" id="IPR050598">
    <property type="entry name" value="AminoAcid_Transporter"/>
</dbReference>
<dbReference type="OrthoDB" id="5982228at2759"/>
<evidence type="ECO:0000256" key="16">
    <source>
        <dbReference type="ARBA" id="ARBA00079910"/>
    </source>
</evidence>
<dbReference type="Gene3D" id="1.20.1740.10">
    <property type="entry name" value="Amino acid/polyamine transporter I"/>
    <property type="match status" value="1"/>
</dbReference>
<feature type="transmembrane region" description="Helical" evidence="20">
    <location>
        <begin position="286"/>
        <end position="307"/>
    </location>
</feature>
<feature type="transmembrane region" description="Helical" evidence="20">
    <location>
        <begin position="138"/>
        <end position="163"/>
    </location>
</feature>
<evidence type="ECO:0000256" key="18">
    <source>
        <dbReference type="ARBA" id="ARBA00093193"/>
    </source>
</evidence>
<keyword evidence="3" id="KW-0813">Transport</keyword>
<evidence type="ECO:0000313" key="21">
    <source>
        <dbReference type="EMBL" id="CAC5381769.1"/>
    </source>
</evidence>
<comment type="catalytic activity">
    <reaction evidence="13">
        <text>L-cysteine(out) + L-arginine(in) = L-cysteine(in) + L-arginine(out)</text>
        <dbReference type="Rhea" id="RHEA:71071"/>
        <dbReference type="ChEBI" id="CHEBI:32682"/>
        <dbReference type="ChEBI" id="CHEBI:35235"/>
    </reaction>
    <physiologicalReaction direction="left-to-right" evidence="13">
        <dbReference type="Rhea" id="RHEA:71072"/>
    </physiologicalReaction>
</comment>
<comment type="similarity">
    <text evidence="2">Belongs to the amino acid-polyamine-organocation (APC) superfamily.</text>
</comment>
<evidence type="ECO:0000256" key="6">
    <source>
        <dbReference type="ARBA" id="ARBA00022692"/>
    </source>
</evidence>
<evidence type="ECO:0000313" key="22">
    <source>
        <dbReference type="Proteomes" id="UP000507470"/>
    </source>
</evidence>
<feature type="transmembrane region" description="Helical" evidence="20">
    <location>
        <begin position="183"/>
        <end position="202"/>
    </location>
</feature>
<evidence type="ECO:0000256" key="9">
    <source>
        <dbReference type="ARBA" id="ARBA00023157"/>
    </source>
</evidence>
<comment type="catalytic activity">
    <reaction evidence="12">
        <text>L-histidine(out) + L-arginine(in) = L-histidine(in) + L-arginine(out)</text>
        <dbReference type="Rhea" id="RHEA:71063"/>
        <dbReference type="ChEBI" id="CHEBI:32682"/>
        <dbReference type="ChEBI" id="CHEBI:57595"/>
    </reaction>
    <physiologicalReaction direction="left-to-right" evidence="12">
        <dbReference type="Rhea" id="RHEA:71064"/>
    </physiologicalReaction>
</comment>
<dbReference type="InterPro" id="IPR002293">
    <property type="entry name" value="AA/rel_permease1"/>
</dbReference>
<reference evidence="21 22" key="1">
    <citation type="submission" date="2020-06" db="EMBL/GenBank/DDBJ databases">
        <authorList>
            <person name="Li R."/>
            <person name="Bekaert M."/>
        </authorList>
    </citation>
    <scope>NUCLEOTIDE SEQUENCE [LARGE SCALE GENOMIC DNA]</scope>
    <source>
        <strain evidence="22">wild</strain>
    </source>
</reference>
<evidence type="ECO:0000256" key="10">
    <source>
        <dbReference type="ARBA" id="ARBA00051323"/>
    </source>
</evidence>
<keyword evidence="9" id="KW-1015">Disulfide bond</keyword>
<evidence type="ECO:0000256" key="8">
    <source>
        <dbReference type="ARBA" id="ARBA00023136"/>
    </source>
</evidence>
<evidence type="ECO:0000256" key="3">
    <source>
        <dbReference type="ARBA" id="ARBA00022448"/>
    </source>
</evidence>
<keyword evidence="8 20" id="KW-0472">Membrane</keyword>
<feature type="compositionally biased region" description="Polar residues" evidence="19">
    <location>
        <begin position="16"/>
        <end position="28"/>
    </location>
</feature>
<evidence type="ECO:0000256" key="14">
    <source>
        <dbReference type="ARBA" id="ARBA00052732"/>
    </source>
</evidence>
<comment type="catalytic activity">
    <reaction evidence="18">
        <text>L-phenylalanine(out) + L-arginine(in) = L-phenylalanine(in) + L-arginine(out)</text>
        <dbReference type="Rhea" id="RHEA:71067"/>
        <dbReference type="ChEBI" id="CHEBI:32682"/>
        <dbReference type="ChEBI" id="CHEBI:58095"/>
    </reaction>
    <physiologicalReaction direction="left-to-right" evidence="18">
        <dbReference type="Rhea" id="RHEA:71068"/>
    </physiologicalReaction>
</comment>
<feature type="compositionally biased region" description="Basic and acidic residues" evidence="19">
    <location>
        <begin position="30"/>
        <end position="46"/>
    </location>
</feature>
<evidence type="ECO:0000256" key="2">
    <source>
        <dbReference type="ARBA" id="ARBA00009523"/>
    </source>
</evidence>
<feature type="transmembrane region" description="Helical" evidence="20">
    <location>
        <begin position="61"/>
        <end position="81"/>
    </location>
</feature>
<feature type="region of interest" description="Disordered" evidence="19">
    <location>
        <begin position="1"/>
        <end position="46"/>
    </location>
</feature>
<feature type="compositionally biased region" description="Basic and acidic residues" evidence="19">
    <location>
        <begin position="1"/>
        <end position="12"/>
    </location>
</feature>
<feature type="transmembrane region" description="Helical" evidence="20">
    <location>
        <begin position="327"/>
        <end position="347"/>
    </location>
</feature>
<dbReference type="GO" id="GO:0015179">
    <property type="term" value="F:L-amino acid transmembrane transporter activity"/>
    <property type="evidence" value="ECO:0007669"/>
    <property type="project" value="TreeGrafter"/>
</dbReference>
<dbReference type="AlphaFoldDB" id="A0A6J8BGH9"/>
<protein>
    <recommendedName>
        <fullName evidence="15">b(0,+)-type amino acid transporter 1</fullName>
    </recommendedName>
    <alternativeName>
        <fullName evidence="16">Glycoprotein-associated amino acid transporter b0,+AT1</fullName>
    </alternativeName>
    <alternativeName>
        <fullName evidence="17">Solute carrier family 7 member 9</fullName>
    </alternativeName>
</protein>
<keyword evidence="5" id="KW-0597">Phosphoprotein</keyword>
<feature type="transmembrane region" description="Helical" evidence="20">
    <location>
        <begin position="249"/>
        <end position="265"/>
    </location>
</feature>
<evidence type="ECO:0000256" key="11">
    <source>
        <dbReference type="ARBA" id="ARBA00051814"/>
    </source>
</evidence>
<keyword evidence="6 20" id="KW-0812">Transmembrane</keyword>
<evidence type="ECO:0000256" key="1">
    <source>
        <dbReference type="ARBA" id="ARBA00004424"/>
    </source>
</evidence>
<feature type="transmembrane region" description="Helical" evidence="20">
    <location>
        <begin position="93"/>
        <end position="117"/>
    </location>
</feature>